<dbReference type="STRING" id="1926881.BTJ39_22970"/>
<evidence type="ECO:0000313" key="2">
    <source>
        <dbReference type="EMBL" id="OON35515.1"/>
    </source>
</evidence>
<gene>
    <name evidence="2" type="ORF">BTJ39_22970</name>
</gene>
<dbReference type="Proteomes" id="UP000190667">
    <property type="component" value="Unassembled WGS sequence"/>
</dbReference>
<evidence type="ECO:0000313" key="3">
    <source>
        <dbReference type="Proteomes" id="UP000190667"/>
    </source>
</evidence>
<reference evidence="2 3" key="1">
    <citation type="submission" date="2016-12" db="EMBL/GenBank/DDBJ databases">
        <title>Izhakiella australiana sp. nov. of genus Izhakiella isolated from Australian desert.</title>
        <authorList>
            <person name="Ji M."/>
        </authorList>
    </citation>
    <scope>NUCLEOTIDE SEQUENCE [LARGE SCALE GENOMIC DNA]</scope>
    <source>
        <strain evidence="2 3">D4N98</strain>
    </source>
</reference>
<comment type="caution">
    <text evidence="2">The sequence shown here is derived from an EMBL/GenBank/DDBJ whole genome shotgun (WGS) entry which is preliminary data.</text>
</comment>
<dbReference type="InterPro" id="IPR018961">
    <property type="entry name" value="DnaJ_homolog_subfam-C_membr-28"/>
</dbReference>
<dbReference type="EMBL" id="MRUL01000031">
    <property type="protein sequence ID" value="OON35515.1"/>
    <property type="molecule type" value="Genomic_DNA"/>
</dbReference>
<dbReference type="OrthoDB" id="9798476at2"/>
<dbReference type="InterPro" id="IPR052573">
    <property type="entry name" value="DnaJ_C_subfamily_28"/>
</dbReference>
<dbReference type="NCBIfam" id="NF007572">
    <property type="entry name" value="PRK10203.1"/>
    <property type="match status" value="1"/>
</dbReference>
<dbReference type="AlphaFoldDB" id="A0A1S8Y9D1"/>
<name>A0A1S8Y9D1_9GAMM</name>
<keyword evidence="3" id="KW-1185">Reference proteome</keyword>
<feature type="domain" description="DnaJ homologue subfamily C member 28 conserved" evidence="1">
    <location>
        <begin position="7"/>
        <end position="74"/>
    </location>
</feature>
<dbReference type="PANTHER" id="PTHR39158:SF1">
    <property type="entry name" value="DNAJ HOMOLOG SUBFAMILY C MEMBER 28"/>
    <property type="match status" value="1"/>
</dbReference>
<protein>
    <recommendedName>
        <fullName evidence="1">DnaJ homologue subfamily C member 28 conserved domain-containing protein</fullName>
    </recommendedName>
</protein>
<dbReference type="PANTHER" id="PTHR39158">
    <property type="entry name" value="OS08G0560600 PROTEIN"/>
    <property type="match status" value="1"/>
</dbReference>
<dbReference type="RefSeq" id="WP_078005004.1">
    <property type="nucleotide sequence ID" value="NZ_MRUL01000031.1"/>
</dbReference>
<sequence>MLFIDRLVEQQIMEAQRKGEFDNLPGEGLPLELDDDSLVPEQLRVAYRILKNAGFLPPELQMQKDAVELSALLRTLEPTDDAYELSLKQLRLLELKLQQSGLNTDFLRGDYGPLIRDHFTSKGA</sequence>
<organism evidence="2 3">
    <name type="scientific">Izhakiella australiensis</name>
    <dbReference type="NCBI Taxonomy" id="1926881"/>
    <lineage>
        <taxon>Bacteria</taxon>
        <taxon>Pseudomonadati</taxon>
        <taxon>Pseudomonadota</taxon>
        <taxon>Gammaproteobacteria</taxon>
        <taxon>Enterobacterales</taxon>
        <taxon>Erwiniaceae</taxon>
        <taxon>Izhakiella</taxon>
    </lineage>
</organism>
<proteinExistence type="predicted"/>
<dbReference type="Pfam" id="PF09350">
    <property type="entry name" value="DJC28_CD"/>
    <property type="match status" value="1"/>
</dbReference>
<evidence type="ECO:0000259" key="1">
    <source>
        <dbReference type="Pfam" id="PF09350"/>
    </source>
</evidence>
<accession>A0A1S8Y9D1</accession>